<dbReference type="PANTHER" id="PTHR11010">
    <property type="entry name" value="PROTEASE S28 PRO-X CARBOXYPEPTIDASE-RELATED"/>
    <property type="match status" value="1"/>
</dbReference>
<dbReference type="Proteomes" id="UP001151079">
    <property type="component" value="Unassembled WGS sequence"/>
</dbReference>
<dbReference type="AlphaFoldDB" id="A0A9X2ZK36"/>
<dbReference type="GO" id="GO:0008239">
    <property type="term" value="F:dipeptidyl-peptidase activity"/>
    <property type="evidence" value="ECO:0007669"/>
    <property type="project" value="TreeGrafter"/>
</dbReference>
<gene>
    <name evidence="5" type="ORF">OIU83_21010</name>
</gene>
<keyword evidence="1 5" id="KW-0645">Protease</keyword>
<organism evidence="5 6">
    <name type="scientific">Flavobacterium shii</name>
    <dbReference type="NCBI Taxonomy" id="2987687"/>
    <lineage>
        <taxon>Bacteria</taxon>
        <taxon>Pseudomonadati</taxon>
        <taxon>Bacteroidota</taxon>
        <taxon>Flavobacteriia</taxon>
        <taxon>Flavobacteriales</taxon>
        <taxon>Flavobacteriaceae</taxon>
        <taxon>Flavobacterium</taxon>
    </lineage>
</organism>
<dbReference type="PANTHER" id="PTHR11010:SF38">
    <property type="entry name" value="LYSOSOMAL PRO-X CARBOXYPEPTIDASE"/>
    <property type="match status" value="1"/>
</dbReference>
<dbReference type="GO" id="GO:0006508">
    <property type="term" value="P:proteolysis"/>
    <property type="evidence" value="ECO:0007669"/>
    <property type="project" value="UniProtKB-KW"/>
</dbReference>
<dbReference type="InterPro" id="IPR029058">
    <property type="entry name" value="AB_hydrolase_fold"/>
</dbReference>
<accession>A0A9X2ZK36</accession>
<feature type="chain" id="PRO_5040886162" evidence="4">
    <location>
        <begin position="23"/>
        <end position="430"/>
    </location>
</feature>
<evidence type="ECO:0000256" key="1">
    <source>
        <dbReference type="ARBA" id="ARBA00022670"/>
    </source>
</evidence>
<dbReference type="EMBL" id="JAOZEW010000028">
    <property type="protein sequence ID" value="MCV9930152.1"/>
    <property type="molecule type" value="Genomic_DNA"/>
</dbReference>
<reference evidence="5" key="1">
    <citation type="submission" date="2022-10" db="EMBL/GenBank/DDBJ databases">
        <title>Two novel species of Flavobacterium.</title>
        <authorList>
            <person name="Liu Q."/>
            <person name="Xin Y.-H."/>
        </authorList>
    </citation>
    <scope>NUCLEOTIDE SEQUENCE</scope>
    <source>
        <strain evidence="5">LS1R49</strain>
    </source>
</reference>
<keyword evidence="3" id="KW-0378">Hydrolase</keyword>
<evidence type="ECO:0000313" key="5">
    <source>
        <dbReference type="EMBL" id="MCV9930152.1"/>
    </source>
</evidence>
<dbReference type="InterPro" id="IPR008761">
    <property type="entry name" value="Peptidase_S37"/>
</dbReference>
<comment type="caution">
    <text evidence="5">The sequence shown here is derived from an EMBL/GenBank/DDBJ whole genome shotgun (WGS) entry which is preliminary data.</text>
</comment>
<dbReference type="SUPFAM" id="SSF53474">
    <property type="entry name" value="alpha/beta-Hydrolases"/>
    <property type="match status" value="1"/>
</dbReference>
<proteinExistence type="predicted"/>
<dbReference type="Pfam" id="PF05576">
    <property type="entry name" value="Peptidase_S37"/>
    <property type="match status" value="1"/>
</dbReference>
<evidence type="ECO:0000256" key="4">
    <source>
        <dbReference type="SAM" id="SignalP"/>
    </source>
</evidence>
<keyword evidence="2 4" id="KW-0732">Signal</keyword>
<dbReference type="Gene3D" id="3.40.50.1820">
    <property type="entry name" value="alpha/beta hydrolase"/>
    <property type="match status" value="1"/>
</dbReference>
<evidence type="ECO:0000313" key="6">
    <source>
        <dbReference type="Proteomes" id="UP001151079"/>
    </source>
</evidence>
<sequence>MRKLKHILLLLLVSLTSHLSFAQTETTIKTDLENKLTQLFSGVEITKMKDLEGFKESYQLVLNEPLDHKNPKKGTFKHYIYLSHLDYNSPMVIETEGYAARYTKTELSSLLNANQVIVEYRFYGKSRPNPVPWEYLTNDQAIADYHAIVTKLKQLYTGKWISTGISKGGETTLIYKSKYPNDVAIAVPYVAPLINTQEDPRIQQHLATVGTTECREKIIEFQRALLQNKTALLNEIKEYAEEKKMTFTEVSMDEALEYSALEFPFSFWQWGGKCEDIPANTASAKELFTYMNKIVGISFYNDKSYYDLLPSYYQHMSELGYYGFDFTPVRDLLTAVKSTSNSRFAPKDVSINYNPKYIKTVREYIENKGSEILFIYGGYDTWGACSPTPNPKLDALKMVLPGGSHATRIKNFPQQDQEKIMKTLKSWLAK</sequence>
<feature type="signal peptide" evidence="4">
    <location>
        <begin position="1"/>
        <end position="22"/>
    </location>
</feature>
<name>A0A9X2ZK36_9FLAO</name>
<evidence type="ECO:0000256" key="3">
    <source>
        <dbReference type="ARBA" id="ARBA00022801"/>
    </source>
</evidence>
<dbReference type="RefSeq" id="WP_264208231.1">
    <property type="nucleotide sequence ID" value="NZ_JAOZEW010000028.1"/>
</dbReference>
<keyword evidence="6" id="KW-1185">Reference proteome</keyword>
<protein>
    <submittedName>
        <fullName evidence="5">S28 family serine protease</fullName>
    </submittedName>
</protein>
<evidence type="ECO:0000256" key="2">
    <source>
        <dbReference type="ARBA" id="ARBA00022729"/>
    </source>
</evidence>